<organism evidence="1 2">
    <name type="scientific">Methyloceanibacter marginalis</name>
    <dbReference type="NCBI Taxonomy" id="1774971"/>
    <lineage>
        <taxon>Bacteria</taxon>
        <taxon>Pseudomonadati</taxon>
        <taxon>Pseudomonadota</taxon>
        <taxon>Alphaproteobacteria</taxon>
        <taxon>Hyphomicrobiales</taxon>
        <taxon>Hyphomicrobiaceae</taxon>
        <taxon>Methyloceanibacter</taxon>
    </lineage>
</organism>
<dbReference type="EMBL" id="LPWD01000180">
    <property type="protein sequence ID" value="ODS03045.1"/>
    <property type="molecule type" value="Genomic_DNA"/>
</dbReference>
<gene>
    <name evidence="1" type="ORF">AUC71_11925</name>
</gene>
<accession>A0A1E3WB61</accession>
<evidence type="ECO:0000313" key="1">
    <source>
        <dbReference type="EMBL" id="ODS03045.1"/>
    </source>
</evidence>
<keyword evidence="2" id="KW-1185">Reference proteome</keyword>
<dbReference type="Proteomes" id="UP000095042">
    <property type="component" value="Unassembled WGS sequence"/>
</dbReference>
<dbReference type="AlphaFoldDB" id="A0A1E3WB61"/>
<proteinExistence type="predicted"/>
<sequence>MPVFNGISRRNMIMEKELAWEVVRVAFRSSRELQELLALLKDRATPDDYQALAPRVAQGIDAINDALLNPVLAAHPELFDRIEAELEAHGRID</sequence>
<comment type="caution">
    <text evidence="1">The sequence shown here is derived from an EMBL/GenBank/DDBJ whole genome shotgun (WGS) entry which is preliminary data.</text>
</comment>
<name>A0A1E3WB61_9HYPH</name>
<protein>
    <submittedName>
        <fullName evidence="1">Uncharacterized protein</fullName>
    </submittedName>
</protein>
<evidence type="ECO:0000313" key="2">
    <source>
        <dbReference type="Proteomes" id="UP000095042"/>
    </source>
</evidence>
<reference evidence="1 2" key="1">
    <citation type="journal article" date="2016" name="Environ. Microbiol.">
        <title>New Methyloceanibacter diversity from North Sea sediments includes methanotroph containing solely the soluble methane monooxygenase.</title>
        <authorList>
            <person name="Vekeman B."/>
            <person name="Kerckhof F.M."/>
            <person name="Cremers G."/>
            <person name="de Vos P."/>
            <person name="Vandamme P."/>
            <person name="Boon N."/>
            <person name="Op den Camp H.J."/>
            <person name="Heylen K."/>
        </authorList>
    </citation>
    <scope>NUCLEOTIDE SEQUENCE [LARGE SCALE GENOMIC DNA]</scope>
    <source>
        <strain evidence="1 2">R-67177</strain>
    </source>
</reference>